<gene>
    <name evidence="2" type="ORF">DSCW_11750</name>
</gene>
<feature type="repeat" description="TPR" evidence="1">
    <location>
        <begin position="44"/>
        <end position="77"/>
    </location>
</feature>
<reference evidence="2 3" key="1">
    <citation type="submission" date="2019-11" db="EMBL/GenBank/DDBJ databases">
        <title>Comparative genomics of hydrocarbon-degrading Desulfosarcina strains.</title>
        <authorList>
            <person name="Watanabe M."/>
            <person name="Kojima H."/>
            <person name="Fukui M."/>
        </authorList>
    </citation>
    <scope>NUCLEOTIDE SEQUENCE [LARGE SCALE GENOMIC DNA]</scope>
    <source>
        <strain evidence="2 3">PP31</strain>
    </source>
</reference>
<dbReference type="EMBL" id="AP021875">
    <property type="protein sequence ID" value="BBO73758.1"/>
    <property type="molecule type" value="Genomic_DNA"/>
</dbReference>
<organism evidence="2 3">
    <name type="scientific">Desulfosarcina widdelii</name>
    <dbReference type="NCBI Taxonomy" id="947919"/>
    <lineage>
        <taxon>Bacteria</taxon>
        <taxon>Pseudomonadati</taxon>
        <taxon>Thermodesulfobacteriota</taxon>
        <taxon>Desulfobacteria</taxon>
        <taxon>Desulfobacterales</taxon>
        <taxon>Desulfosarcinaceae</taxon>
        <taxon>Desulfosarcina</taxon>
    </lineage>
</organism>
<dbReference type="PROSITE" id="PS50005">
    <property type="entry name" value="TPR"/>
    <property type="match status" value="4"/>
</dbReference>
<evidence type="ECO:0000256" key="1">
    <source>
        <dbReference type="PROSITE-ProRule" id="PRU00339"/>
    </source>
</evidence>
<keyword evidence="3" id="KW-1185">Reference proteome</keyword>
<dbReference type="InterPro" id="IPR011990">
    <property type="entry name" value="TPR-like_helical_dom_sf"/>
</dbReference>
<dbReference type="RefSeq" id="WP_155302837.1">
    <property type="nucleotide sequence ID" value="NZ_AP021875.1"/>
</dbReference>
<evidence type="ECO:0000313" key="2">
    <source>
        <dbReference type="EMBL" id="BBO73758.1"/>
    </source>
</evidence>
<evidence type="ECO:0000313" key="3">
    <source>
        <dbReference type="Proteomes" id="UP000427769"/>
    </source>
</evidence>
<accession>A0A5K7YYS2</accession>
<protein>
    <submittedName>
        <fullName evidence="2">Uncharacterized protein</fullName>
    </submittedName>
</protein>
<dbReference type="InterPro" id="IPR019734">
    <property type="entry name" value="TPR_rpt"/>
</dbReference>
<dbReference type="Proteomes" id="UP000427769">
    <property type="component" value="Chromosome"/>
</dbReference>
<feature type="repeat" description="TPR" evidence="1">
    <location>
        <begin position="81"/>
        <end position="114"/>
    </location>
</feature>
<dbReference type="Pfam" id="PF13432">
    <property type="entry name" value="TPR_16"/>
    <property type="match status" value="1"/>
</dbReference>
<dbReference type="PANTHER" id="PTHR12558">
    <property type="entry name" value="CELL DIVISION CYCLE 16,23,27"/>
    <property type="match status" value="1"/>
</dbReference>
<dbReference type="OrthoDB" id="290946at2"/>
<keyword evidence="1" id="KW-0802">TPR repeat</keyword>
<dbReference type="PANTHER" id="PTHR12558:SF13">
    <property type="entry name" value="CELL DIVISION CYCLE PROTEIN 27 HOMOLOG"/>
    <property type="match status" value="1"/>
</dbReference>
<dbReference type="SMART" id="SM00028">
    <property type="entry name" value="TPR"/>
    <property type="match status" value="4"/>
</dbReference>
<feature type="repeat" description="TPR" evidence="1">
    <location>
        <begin position="115"/>
        <end position="148"/>
    </location>
</feature>
<dbReference type="KEGG" id="dwd:DSCW_11750"/>
<proteinExistence type="predicted"/>
<dbReference type="Gene3D" id="1.25.40.10">
    <property type="entry name" value="Tetratricopeptide repeat domain"/>
    <property type="match status" value="3"/>
</dbReference>
<name>A0A5K7YYS2_9BACT</name>
<dbReference type="Pfam" id="PF00515">
    <property type="entry name" value="TPR_1"/>
    <property type="match status" value="1"/>
</dbReference>
<dbReference type="AlphaFoldDB" id="A0A5K7YYS2"/>
<feature type="repeat" description="TPR" evidence="1">
    <location>
        <begin position="182"/>
        <end position="215"/>
    </location>
</feature>
<sequence length="413" mass="46571">MSGIDTILNNSLNAINNSGLFEEKDATSIFDALSNQQEGMENLSNQFLQTGIDQYLNEEYEKAAKSFEAAINLAPYSDYNIESSKYLVQTYLKLEETDKAIETYQAAIQRNPNDDTLRSSLGQLFYSEERYDEAAKQYRDAVQVNPSATNRYSYGEALIKVGNYGEAEYQFNQVKRLDPESYAGDYGLGKMYAQDEQYDRAIEHFERALKLQPDFYDAMAEIGFTYADMGEIEKARGIEADLGDLDKDLAATLKYYINEEEPPQIAFALANSSFPYTATKGYLVSNIDSYLENAGAEKSMTMEFLFTKDMDRASVENIFNWSISRASSNNIAETYNFGDTIPETEVSLNPYPDYVLYDEDTLTATVGFTIRQNETADGTIDPSHIVFKFDGEDIYGVPMDENGDEFSGFSRTG</sequence>
<dbReference type="PROSITE" id="PS50293">
    <property type="entry name" value="TPR_REGION"/>
    <property type="match status" value="1"/>
</dbReference>
<dbReference type="SUPFAM" id="SSF48452">
    <property type="entry name" value="TPR-like"/>
    <property type="match status" value="1"/>
</dbReference>